<gene>
    <name evidence="1" type="ORF">V6N11_017459</name>
</gene>
<dbReference type="EMBL" id="JBBPBN010000004">
    <property type="protein sequence ID" value="KAK9042384.1"/>
    <property type="molecule type" value="Genomic_DNA"/>
</dbReference>
<dbReference type="Proteomes" id="UP001396334">
    <property type="component" value="Unassembled WGS sequence"/>
</dbReference>
<protein>
    <submittedName>
        <fullName evidence="1">Uncharacterized protein</fullName>
    </submittedName>
</protein>
<evidence type="ECO:0000313" key="2">
    <source>
        <dbReference type="Proteomes" id="UP001396334"/>
    </source>
</evidence>
<name>A0ABR2TYL3_9ROSI</name>
<keyword evidence="2" id="KW-1185">Reference proteome</keyword>
<evidence type="ECO:0000313" key="1">
    <source>
        <dbReference type="EMBL" id="KAK9042384.1"/>
    </source>
</evidence>
<organism evidence="1 2">
    <name type="scientific">Hibiscus sabdariffa</name>
    <name type="common">roselle</name>
    <dbReference type="NCBI Taxonomy" id="183260"/>
    <lineage>
        <taxon>Eukaryota</taxon>
        <taxon>Viridiplantae</taxon>
        <taxon>Streptophyta</taxon>
        <taxon>Embryophyta</taxon>
        <taxon>Tracheophyta</taxon>
        <taxon>Spermatophyta</taxon>
        <taxon>Magnoliopsida</taxon>
        <taxon>eudicotyledons</taxon>
        <taxon>Gunneridae</taxon>
        <taxon>Pentapetalae</taxon>
        <taxon>rosids</taxon>
        <taxon>malvids</taxon>
        <taxon>Malvales</taxon>
        <taxon>Malvaceae</taxon>
        <taxon>Malvoideae</taxon>
        <taxon>Hibiscus</taxon>
    </lineage>
</organism>
<comment type="caution">
    <text evidence="1">The sequence shown here is derived from an EMBL/GenBank/DDBJ whole genome shotgun (WGS) entry which is preliminary data.</text>
</comment>
<accession>A0ABR2TYL3</accession>
<sequence length="125" mass="13770">MVYFRVPRVMFSTYALLLVVDDDAVRQIVGFLKTMGIVELYVVFGNARGIVAQADENSVNDEGINEVVGNAVNDTNENEHEAVNEVGEKETFLELACDEVPDIEDLGQNTTEVEHKAGVRAVRSP</sequence>
<reference evidence="1 2" key="1">
    <citation type="journal article" date="2024" name="G3 (Bethesda)">
        <title>Genome assembly of Hibiscus sabdariffa L. provides insights into metabolisms of medicinal natural products.</title>
        <authorList>
            <person name="Kim T."/>
        </authorList>
    </citation>
    <scope>NUCLEOTIDE SEQUENCE [LARGE SCALE GENOMIC DNA]</scope>
    <source>
        <strain evidence="1">TK-2024</strain>
        <tissue evidence="1">Old leaves</tissue>
    </source>
</reference>
<proteinExistence type="predicted"/>